<name>A0ACB8TP76_9APHY</name>
<sequence>MACPSSDTMGGAVEWEAVHGLVSVTYFKRIAVFEANSVGGYWGRSNLRKSKPCGIKAPESRTQIRRDLAKERVGITTQRIAKLAPLGHGTVQTSAHPNRVGTVKQMVIKGVDLRQRDTVPGSYAHPVPLVVIWLEREGRAEDHEEAIMLWTRAIEFVPDSHPDKPTLLNNLGTSLRVRYERSGNTDDLEKAIELQNRAAGLTPDINFGNALVRQFNRLGNLKISEDPLKDLGSAITLKARAVDLTPDDYPDKPAQLNSLANSLQDQNSLRERFDRVGVEADLEEAIRCSTRSLGLLPGSHSERARTLRPPGAIFVTHLCSPHAQADDATRAMEAFLEAMQHTPSPLEQLQASGLCTQLLSKFSHLFATPSKVQLLEAYKNALGLIPQYIWLSNNVRGRYTSEELSVAQTIVNDTATAAVSAGEYCRALEWLEAGQAIVWPRIPRLRTLDDYGNSTLNSLKISVRFPRHCISTPALNPTLSLRQQPSAIPLMNKHRARMAMLCSNGGDCDDRGGYLPGKGGRHDPTYKILGDLWVLVVKPILDVIHTLLTIGTSTHAKVPRVLIVSQGVAVNGAVTAAISAGEYGQALEWLETGRAAVWSQILQLRTLLEDLQILHPHLADELRKVSQALQYAATSPSSIICIDSLPTTSSDALHTRPSLEDQAQSSHTYALEYEELITEIRELEGFQNFLRPKTFPQLAGACYAGPTLGFGAIRFLSRRRGGEMRDEYSDDRGGRVTAMGPPDMMRKILADLRNQVVKPIMDAVCTLVPTTLPHITWCPTGPLAFLPFHAAGIYSKHEGTSTHSQTIVDIAVSSYTPTLEALLKPRTKVTAGDTEYPKALLVVSQQTATGDETLSEEAVHLAAGMLNVGYKSVVGTMWSISDYIAPDVMREFYTVMEEQVKAGGELQPAYALHEAMKALRSKPGRTNDFLRVLGFGVSTCAYLIIL</sequence>
<gene>
    <name evidence="1" type="ORF">BDY19DRAFT_910303</name>
</gene>
<evidence type="ECO:0000313" key="1">
    <source>
        <dbReference type="EMBL" id="KAI0083832.1"/>
    </source>
</evidence>
<dbReference type="Proteomes" id="UP001055072">
    <property type="component" value="Unassembled WGS sequence"/>
</dbReference>
<proteinExistence type="predicted"/>
<dbReference type="EMBL" id="MU274952">
    <property type="protein sequence ID" value="KAI0083832.1"/>
    <property type="molecule type" value="Genomic_DNA"/>
</dbReference>
<protein>
    <submittedName>
        <fullName evidence="1">Uncharacterized protein</fullName>
    </submittedName>
</protein>
<accession>A0ACB8TP76</accession>
<keyword evidence="2" id="KW-1185">Reference proteome</keyword>
<reference evidence="1" key="1">
    <citation type="journal article" date="2021" name="Environ. Microbiol.">
        <title>Gene family expansions and transcriptome signatures uncover fungal adaptations to wood decay.</title>
        <authorList>
            <person name="Hage H."/>
            <person name="Miyauchi S."/>
            <person name="Viragh M."/>
            <person name="Drula E."/>
            <person name="Min B."/>
            <person name="Chaduli D."/>
            <person name="Navarro D."/>
            <person name="Favel A."/>
            <person name="Norest M."/>
            <person name="Lesage-Meessen L."/>
            <person name="Balint B."/>
            <person name="Merenyi Z."/>
            <person name="de Eugenio L."/>
            <person name="Morin E."/>
            <person name="Martinez A.T."/>
            <person name="Baldrian P."/>
            <person name="Stursova M."/>
            <person name="Martinez M.J."/>
            <person name="Novotny C."/>
            <person name="Magnuson J.K."/>
            <person name="Spatafora J.W."/>
            <person name="Maurice S."/>
            <person name="Pangilinan J."/>
            <person name="Andreopoulos W."/>
            <person name="LaButti K."/>
            <person name="Hundley H."/>
            <person name="Na H."/>
            <person name="Kuo A."/>
            <person name="Barry K."/>
            <person name="Lipzen A."/>
            <person name="Henrissat B."/>
            <person name="Riley R."/>
            <person name="Ahrendt S."/>
            <person name="Nagy L.G."/>
            <person name="Grigoriev I.V."/>
            <person name="Martin F."/>
            <person name="Rosso M.N."/>
        </authorList>
    </citation>
    <scope>NUCLEOTIDE SEQUENCE</scope>
    <source>
        <strain evidence="1">CBS 384.51</strain>
    </source>
</reference>
<organism evidence="1 2">
    <name type="scientific">Irpex rosettiformis</name>
    <dbReference type="NCBI Taxonomy" id="378272"/>
    <lineage>
        <taxon>Eukaryota</taxon>
        <taxon>Fungi</taxon>
        <taxon>Dikarya</taxon>
        <taxon>Basidiomycota</taxon>
        <taxon>Agaricomycotina</taxon>
        <taxon>Agaricomycetes</taxon>
        <taxon>Polyporales</taxon>
        <taxon>Irpicaceae</taxon>
        <taxon>Irpex</taxon>
    </lineage>
</organism>
<evidence type="ECO:0000313" key="2">
    <source>
        <dbReference type="Proteomes" id="UP001055072"/>
    </source>
</evidence>
<comment type="caution">
    <text evidence="1">The sequence shown here is derived from an EMBL/GenBank/DDBJ whole genome shotgun (WGS) entry which is preliminary data.</text>
</comment>